<comment type="caution">
    <text evidence="1">The sequence shown here is derived from an EMBL/GenBank/DDBJ whole genome shotgun (WGS) entry which is preliminary data.</text>
</comment>
<dbReference type="EMBL" id="JACHXW010000004">
    <property type="protein sequence ID" value="MBB3151853.1"/>
    <property type="molecule type" value="Genomic_DNA"/>
</dbReference>
<organism evidence="1 2">
    <name type="scientific">Paenibacillus endophyticus</name>
    <dbReference type="NCBI Taxonomy" id="1294268"/>
    <lineage>
        <taxon>Bacteria</taxon>
        <taxon>Bacillati</taxon>
        <taxon>Bacillota</taxon>
        <taxon>Bacilli</taxon>
        <taxon>Bacillales</taxon>
        <taxon>Paenibacillaceae</taxon>
        <taxon>Paenibacillus</taxon>
    </lineage>
</organism>
<dbReference type="Proteomes" id="UP000518605">
    <property type="component" value="Unassembled WGS sequence"/>
</dbReference>
<protein>
    <submittedName>
        <fullName evidence="1">Uncharacterized protein</fullName>
    </submittedName>
</protein>
<gene>
    <name evidence="1" type="ORF">FHS16_001899</name>
</gene>
<proteinExistence type="predicted"/>
<evidence type="ECO:0000313" key="2">
    <source>
        <dbReference type="Proteomes" id="UP000518605"/>
    </source>
</evidence>
<dbReference type="RefSeq" id="WP_183561172.1">
    <property type="nucleotide sequence ID" value="NZ_CBCSLB010000008.1"/>
</dbReference>
<name>A0A7W5GA24_9BACL</name>
<reference evidence="1 2" key="1">
    <citation type="submission" date="2020-08" db="EMBL/GenBank/DDBJ databases">
        <title>Genomic Encyclopedia of Type Strains, Phase III (KMG-III): the genomes of soil and plant-associated and newly described type strains.</title>
        <authorList>
            <person name="Whitman W."/>
        </authorList>
    </citation>
    <scope>NUCLEOTIDE SEQUENCE [LARGE SCALE GENOMIC DNA]</scope>
    <source>
        <strain evidence="1 2">CECT 8234</strain>
    </source>
</reference>
<accession>A0A7W5GA24</accession>
<keyword evidence="2" id="KW-1185">Reference proteome</keyword>
<dbReference type="AlphaFoldDB" id="A0A7W5GA24"/>
<evidence type="ECO:0000313" key="1">
    <source>
        <dbReference type="EMBL" id="MBB3151853.1"/>
    </source>
</evidence>
<sequence>MTKNQKAPFDYKSYWENNDAQSGTSGSGSYVVLADLKADIINAYMQEHTVQSVIE</sequence>